<protein>
    <submittedName>
        <fullName evidence="4">MobA/MobL family protein</fullName>
    </submittedName>
</protein>
<name>A0A2X4VTM3_LEDLE</name>
<dbReference type="STRING" id="1348624.GCA_001591545_00116"/>
<evidence type="ECO:0000313" key="5">
    <source>
        <dbReference type="Proteomes" id="UP000249134"/>
    </source>
</evidence>
<feature type="domain" description="MobA/MobL protein" evidence="3">
    <location>
        <begin position="17"/>
        <end position="101"/>
    </location>
</feature>
<evidence type="ECO:0000259" key="3">
    <source>
        <dbReference type="Pfam" id="PF03389"/>
    </source>
</evidence>
<keyword evidence="5" id="KW-1185">Reference proteome</keyword>
<reference evidence="4 5" key="1">
    <citation type="submission" date="2018-06" db="EMBL/GenBank/DDBJ databases">
        <authorList>
            <consortium name="Pathogen Informatics"/>
            <person name="Doyle S."/>
        </authorList>
    </citation>
    <scope>NUCLEOTIDE SEQUENCE [LARGE SCALE GENOMIC DNA]</scope>
    <source>
        <strain evidence="4 5">NCTC4824</strain>
    </source>
</reference>
<proteinExistence type="inferred from homology"/>
<evidence type="ECO:0000256" key="2">
    <source>
        <dbReference type="ARBA" id="ARBA00022971"/>
    </source>
</evidence>
<evidence type="ECO:0000256" key="1">
    <source>
        <dbReference type="ARBA" id="ARBA00010873"/>
    </source>
</evidence>
<dbReference type="Gene3D" id="3.30.930.30">
    <property type="match status" value="1"/>
</dbReference>
<accession>A0A2X4VTM3</accession>
<dbReference type="InterPro" id="IPR005053">
    <property type="entry name" value="MobA_MobL"/>
</dbReference>
<dbReference type="AlphaFoldDB" id="A0A2X4VTM3"/>
<organism evidence="4 5">
    <name type="scientific">Lederbergia lenta</name>
    <name type="common">Bacillus lentus</name>
    <dbReference type="NCBI Taxonomy" id="1467"/>
    <lineage>
        <taxon>Bacteria</taxon>
        <taxon>Bacillati</taxon>
        <taxon>Bacillota</taxon>
        <taxon>Bacilli</taxon>
        <taxon>Bacillales</taxon>
        <taxon>Bacillaceae</taxon>
        <taxon>Lederbergia</taxon>
    </lineage>
</organism>
<sequence>MAIYHFSAQMITRSKGQSSVAAAAYRSGERLEDERTGETKFYKREVQPETMILAPSNSPSWINDRERLWNEVEQSEKRKNSQLAREINIALPKEISNDQQTYNIQIS</sequence>
<dbReference type="Proteomes" id="UP000249134">
    <property type="component" value="Chromosome 1"/>
</dbReference>
<keyword evidence="2" id="KW-0184">Conjugation</keyword>
<dbReference type="Pfam" id="PF03389">
    <property type="entry name" value="MobA_MobL"/>
    <property type="match status" value="1"/>
</dbReference>
<dbReference type="EMBL" id="LS483476">
    <property type="protein sequence ID" value="SQI53659.1"/>
    <property type="molecule type" value="Genomic_DNA"/>
</dbReference>
<comment type="similarity">
    <text evidence="1">Belongs to the MobA/MobL family.</text>
</comment>
<gene>
    <name evidence="4" type="primary">mobA</name>
    <name evidence="4" type="ORF">NCTC4824_01016</name>
</gene>
<evidence type="ECO:0000313" key="4">
    <source>
        <dbReference type="EMBL" id="SQI53659.1"/>
    </source>
</evidence>
<dbReference type="KEGG" id="blen:NCTC4824_01016"/>
<dbReference type="RefSeq" id="WP_066135950.1">
    <property type="nucleotide sequence ID" value="NZ_CBCSGM010000001.1"/>
</dbReference>